<evidence type="ECO:0000313" key="2">
    <source>
        <dbReference type="EMBL" id="VEL22572.1"/>
    </source>
</evidence>
<feature type="compositionally biased region" description="Basic and acidic residues" evidence="1">
    <location>
        <begin position="16"/>
        <end position="31"/>
    </location>
</feature>
<dbReference type="EMBL" id="CAAALY010057221">
    <property type="protein sequence ID" value="VEL22572.1"/>
    <property type="molecule type" value="Genomic_DNA"/>
</dbReference>
<feature type="compositionally biased region" description="Basic and acidic residues" evidence="1">
    <location>
        <begin position="49"/>
        <end position="61"/>
    </location>
</feature>
<sequence length="114" mass="13079">MHPGWWCDLSSGFVVQKDRPGQDSKDIKTTEEGGESSQAEMLVTGPVIRRAETGDMQKRRNPETRHRFAVGQDNLFAAVAQRKLCRHGFWKTLSSKNSWFSMDNLIVYWINFSS</sequence>
<feature type="region of interest" description="Disordered" evidence="1">
    <location>
        <begin position="16"/>
        <end position="61"/>
    </location>
</feature>
<evidence type="ECO:0000313" key="3">
    <source>
        <dbReference type="Proteomes" id="UP000784294"/>
    </source>
</evidence>
<protein>
    <submittedName>
        <fullName evidence="2">Uncharacterized protein</fullName>
    </submittedName>
</protein>
<dbReference type="AlphaFoldDB" id="A0A448WXB9"/>
<name>A0A448WXB9_9PLAT</name>
<accession>A0A448WXB9</accession>
<keyword evidence="3" id="KW-1185">Reference proteome</keyword>
<comment type="caution">
    <text evidence="2">The sequence shown here is derived from an EMBL/GenBank/DDBJ whole genome shotgun (WGS) entry which is preliminary data.</text>
</comment>
<proteinExistence type="predicted"/>
<evidence type="ECO:0000256" key="1">
    <source>
        <dbReference type="SAM" id="MobiDB-lite"/>
    </source>
</evidence>
<dbReference type="Proteomes" id="UP000784294">
    <property type="component" value="Unassembled WGS sequence"/>
</dbReference>
<reference evidence="2" key="1">
    <citation type="submission" date="2018-11" db="EMBL/GenBank/DDBJ databases">
        <authorList>
            <consortium name="Pathogen Informatics"/>
        </authorList>
    </citation>
    <scope>NUCLEOTIDE SEQUENCE</scope>
</reference>
<organism evidence="2 3">
    <name type="scientific">Protopolystoma xenopodis</name>
    <dbReference type="NCBI Taxonomy" id="117903"/>
    <lineage>
        <taxon>Eukaryota</taxon>
        <taxon>Metazoa</taxon>
        <taxon>Spiralia</taxon>
        <taxon>Lophotrochozoa</taxon>
        <taxon>Platyhelminthes</taxon>
        <taxon>Monogenea</taxon>
        <taxon>Polyopisthocotylea</taxon>
        <taxon>Polystomatidea</taxon>
        <taxon>Polystomatidae</taxon>
        <taxon>Protopolystoma</taxon>
    </lineage>
</organism>
<gene>
    <name evidence="2" type="ORF">PXEA_LOCUS16012</name>
</gene>